<dbReference type="GO" id="GO:0006782">
    <property type="term" value="P:protoporphyrinogen IX biosynthetic process"/>
    <property type="evidence" value="ECO:0007669"/>
    <property type="project" value="UniProtKB-UniRule"/>
</dbReference>
<dbReference type="EMBL" id="CP002364">
    <property type="protein sequence ID" value="ADW18711.1"/>
    <property type="molecule type" value="Genomic_DNA"/>
</dbReference>
<dbReference type="AlphaFoldDB" id="A0A7U3YNN1"/>
<dbReference type="InterPro" id="IPR022419">
    <property type="entry name" value="Porphobilin_deaminase_cofac_BS"/>
</dbReference>
<keyword evidence="5 8" id="KW-0808">Transferase</keyword>
<dbReference type="PANTHER" id="PTHR11557">
    <property type="entry name" value="PORPHOBILINOGEN DEAMINASE"/>
    <property type="match status" value="1"/>
</dbReference>
<dbReference type="PROSITE" id="PS00533">
    <property type="entry name" value="PORPHOBILINOGEN_DEAM"/>
    <property type="match status" value="1"/>
</dbReference>
<feature type="modified residue" description="S-(dipyrrolylmethanemethyl)cysteine" evidence="8">
    <location>
        <position position="241"/>
    </location>
</feature>
<dbReference type="UniPathway" id="UPA00251">
    <property type="reaction ID" value="UER00319"/>
</dbReference>
<dbReference type="Gene3D" id="3.30.160.40">
    <property type="entry name" value="Porphobilinogen deaminase, C-terminal domain"/>
    <property type="match status" value="1"/>
</dbReference>
<evidence type="ECO:0000256" key="2">
    <source>
        <dbReference type="ARBA" id="ARBA00004735"/>
    </source>
</evidence>
<dbReference type="FunFam" id="3.30.160.40:FF:000002">
    <property type="entry name" value="Porphobilinogen deaminase"/>
    <property type="match status" value="1"/>
</dbReference>
<dbReference type="FunFam" id="3.40.190.10:FF:000004">
    <property type="entry name" value="Porphobilinogen deaminase"/>
    <property type="match status" value="1"/>
</dbReference>
<dbReference type="Pfam" id="PF01379">
    <property type="entry name" value="Porphobil_deam"/>
    <property type="match status" value="1"/>
</dbReference>
<dbReference type="InterPro" id="IPR000860">
    <property type="entry name" value="HemC"/>
</dbReference>
<evidence type="ECO:0000259" key="10">
    <source>
        <dbReference type="Pfam" id="PF03900"/>
    </source>
</evidence>
<name>A0A7U3YNN1_DESPD</name>
<dbReference type="GO" id="GO:0005737">
    <property type="term" value="C:cytoplasm"/>
    <property type="evidence" value="ECO:0007669"/>
    <property type="project" value="UniProtKB-UniRule"/>
</dbReference>
<dbReference type="RefSeq" id="WP_015725237.1">
    <property type="nucleotide sequence ID" value="NC_014972.1"/>
</dbReference>
<proteinExistence type="inferred from homology"/>
<comment type="function">
    <text evidence="1 8">Tetrapolymerization of the monopyrrole PBG into the hydroxymethylbilane pre-uroporphyrinogen in several discrete steps.</text>
</comment>
<feature type="domain" description="Porphobilinogen deaminase N-terminal" evidence="9">
    <location>
        <begin position="5"/>
        <end position="212"/>
    </location>
</feature>
<sequence>MRTLLRIGTRASLLAVTQSTWVKTQIEQAHPGTRVELVKITTKGDRILDVPLAKVGGKGLFVKEIEDALLAGEVDLAVHSMKDVPTELPEGLHIGVIPVRETPYDAFLSKTCTTLADLPQGATIGTSSLRRKSQLMALRPDLDIVDLRGNIDTRLRKLDEGVYDAIILAGAGLRRLHLEHRITALLEPTQMLPAISQGALGIELRQDDTELADGLRFLHHGETAVAVEAERAFLLRLEGGCQVPIAAHATLDSGSVTLTGLIASVDGRQILKEATTGPAEQAARLGAQLAQTLLDRGGKAILDAVYCSASTSPHSPLSA</sequence>
<keyword evidence="12" id="KW-1185">Reference proteome</keyword>
<protein>
    <recommendedName>
        <fullName evidence="8">Porphobilinogen deaminase</fullName>
        <shortName evidence="8">PBG</shortName>
        <ecNumber evidence="8">2.5.1.61</ecNumber>
    </recommendedName>
    <alternativeName>
        <fullName evidence="8">Hydroxymethylbilane synthase</fullName>
        <shortName evidence="8">HMBS</shortName>
    </alternativeName>
    <alternativeName>
        <fullName evidence="8">Pre-uroporphyrinogen synthase</fullName>
    </alternativeName>
</protein>
<dbReference type="InterPro" id="IPR022418">
    <property type="entry name" value="Porphobilinogen_deaminase_C"/>
</dbReference>
<evidence type="ECO:0000259" key="9">
    <source>
        <dbReference type="Pfam" id="PF01379"/>
    </source>
</evidence>
<dbReference type="HAMAP" id="MF_00260">
    <property type="entry name" value="Porphobil_deam"/>
    <property type="match status" value="1"/>
</dbReference>
<dbReference type="PRINTS" id="PR00151">
    <property type="entry name" value="PORPHBDMNASE"/>
</dbReference>
<comment type="subunit">
    <text evidence="4 8">Monomer.</text>
</comment>
<keyword evidence="6 8" id="KW-0627">Porphyrin biosynthesis</keyword>
<comment type="cofactor">
    <cofactor evidence="8">
        <name>dipyrromethane</name>
        <dbReference type="ChEBI" id="CHEBI:60342"/>
    </cofactor>
    <text evidence="8">Binds 1 dipyrromethane group covalently.</text>
</comment>
<comment type="similarity">
    <text evidence="3 8">Belongs to the HMBS family.</text>
</comment>
<dbReference type="KEGG" id="dpr:Despr_2575"/>
<dbReference type="SUPFAM" id="SSF54782">
    <property type="entry name" value="Porphobilinogen deaminase (hydroxymethylbilane synthase), C-terminal domain"/>
    <property type="match status" value="1"/>
</dbReference>
<accession>A0A7U3YNN1</accession>
<evidence type="ECO:0000313" key="11">
    <source>
        <dbReference type="EMBL" id="ADW18711.1"/>
    </source>
</evidence>
<comment type="miscellaneous">
    <text evidence="8">The porphobilinogen subunits are added to the dipyrromethane group.</text>
</comment>
<dbReference type="CDD" id="cd13646">
    <property type="entry name" value="PBP2_EcHMBS_like"/>
    <property type="match status" value="1"/>
</dbReference>
<dbReference type="FunFam" id="3.40.190.10:FF:000005">
    <property type="entry name" value="Porphobilinogen deaminase"/>
    <property type="match status" value="1"/>
</dbReference>
<comment type="catalytic activity">
    <reaction evidence="7 8">
        <text>4 porphobilinogen + H2O = hydroxymethylbilane + 4 NH4(+)</text>
        <dbReference type="Rhea" id="RHEA:13185"/>
        <dbReference type="ChEBI" id="CHEBI:15377"/>
        <dbReference type="ChEBI" id="CHEBI:28938"/>
        <dbReference type="ChEBI" id="CHEBI:57845"/>
        <dbReference type="ChEBI" id="CHEBI:58126"/>
        <dbReference type="EC" id="2.5.1.61"/>
    </reaction>
</comment>
<dbReference type="Pfam" id="PF03900">
    <property type="entry name" value="Porphobil_deamC"/>
    <property type="match status" value="1"/>
</dbReference>
<feature type="domain" description="Porphobilinogen deaminase C-terminal" evidence="10">
    <location>
        <begin position="226"/>
        <end position="294"/>
    </location>
</feature>
<comment type="pathway">
    <text evidence="2 8">Porphyrin-containing compound metabolism; protoporphyrin-IX biosynthesis; coproporphyrinogen-III from 5-aminolevulinate: step 2/4.</text>
</comment>
<evidence type="ECO:0000256" key="1">
    <source>
        <dbReference type="ARBA" id="ARBA00002869"/>
    </source>
</evidence>
<evidence type="ECO:0000256" key="7">
    <source>
        <dbReference type="ARBA" id="ARBA00048169"/>
    </source>
</evidence>
<evidence type="ECO:0000256" key="5">
    <source>
        <dbReference type="ARBA" id="ARBA00022679"/>
    </source>
</evidence>
<evidence type="ECO:0000256" key="4">
    <source>
        <dbReference type="ARBA" id="ARBA00011245"/>
    </source>
</evidence>
<evidence type="ECO:0000256" key="3">
    <source>
        <dbReference type="ARBA" id="ARBA00005638"/>
    </source>
</evidence>
<reference evidence="11 12" key="1">
    <citation type="journal article" date="2011" name="Stand. Genomic Sci.">
        <title>Complete genome sequence of Desulfobulbus propionicus type strain (1pr3).</title>
        <authorList>
            <person name="Pagani I."/>
            <person name="Lapidus A."/>
            <person name="Nolan M."/>
            <person name="Lucas S."/>
            <person name="Hammon N."/>
            <person name="Deshpande S."/>
            <person name="Cheng J.F."/>
            <person name="Chertkov O."/>
            <person name="Davenport K."/>
            <person name="Tapia R."/>
            <person name="Han C."/>
            <person name="Goodwin L."/>
            <person name="Pitluck S."/>
            <person name="Liolios K."/>
            <person name="Mavromatis K."/>
            <person name="Ivanova N."/>
            <person name="Mikhailova N."/>
            <person name="Pati A."/>
            <person name="Chen A."/>
            <person name="Palaniappan K."/>
            <person name="Land M."/>
            <person name="Hauser L."/>
            <person name="Chang Y.J."/>
            <person name="Jeffries C.D."/>
            <person name="Detter J.C."/>
            <person name="Brambilla E."/>
            <person name="Kannan K.P."/>
            <person name="Djao O.D."/>
            <person name="Rohde M."/>
            <person name="Pukall R."/>
            <person name="Spring S."/>
            <person name="Goker M."/>
            <person name="Sikorski J."/>
            <person name="Woyke T."/>
            <person name="Bristow J."/>
            <person name="Eisen J.A."/>
            <person name="Markowitz V."/>
            <person name="Hugenholtz P."/>
            <person name="Kyrpides N.C."/>
            <person name="Klenk H.P."/>
        </authorList>
    </citation>
    <scope>NUCLEOTIDE SEQUENCE [LARGE SCALE GENOMIC DNA]</scope>
    <source>
        <strain evidence="12">ATCC 33891 / DSM 2032 / 1pr3</strain>
    </source>
</reference>
<evidence type="ECO:0000256" key="6">
    <source>
        <dbReference type="ARBA" id="ARBA00023244"/>
    </source>
</evidence>
<dbReference type="PIRSF" id="PIRSF001438">
    <property type="entry name" value="4pyrrol_synth_OHMeBilane_synth"/>
    <property type="match status" value="1"/>
</dbReference>
<gene>
    <name evidence="8" type="primary">hemC</name>
    <name evidence="11" type="ordered locus">Despr_2575</name>
</gene>
<dbReference type="InterPro" id="IPR022417">
    <property type="entry name" value="Porphobilin_deaminase_N"/>
</dbReference>
<dbReference type="SUPFAM" id="SSF53850">
    <property type="entry name" value="Periplasmic binding protein-like II"/>
    <property type="match status" value="1"/>
</dbReference>
<dbReference type="Proteomes" id="UP000006365">
    <property type="component" value="Chromosome"/>
</dbReference>
<dbReference type="Gene3D" id="3.40.190.10">
    <property type="entry name" value="Periplasmic binding protein-like II"/>
    <property type="match status" value="2"/>
</dbReference>
<dbReference type="PANTHER" id="PTHR11557:SF0">
    <property type="entry name" value="PORPHOBILINOGEN DEAMINASE"/>
    <property type="match status" value="1"/>
</dbReference>
<evidence type="ECO:0000313" key="12">
    <source>
        <dbReference type="Proteomes" id="UP000006365"/>
    </source>
</evidence>
<dbReference type="EC" id="2.5.1.61" evidence="8"/>
<dbReference type="InterPro" id="IPR036803">
    <property type="entry name" value="Porphobilinogen_deaminase_C_sf"/>
</dbReference>
<organism evidence="11 12">
    <name type="scientific">Desulfobulbus propionicus (strain ATCC 33891 / DSM 2032 / VKM B-1956 / 1pr3)</name>
    <dbReference type="NCBI Taxonomy" id="577650"/>
    <lineage>
        <taxon>Bacteria</taxon>
        <taxon>Pseudomonadati</taxon>
        <taxon>Thermodesulfobacteriota</taxon>
        <taxon>Desulfobulbia</taxon>
        <taxon>Desulfobulbales</taxon>
        <taxon>Desulfobulbaceae</taxon>
        <taxon>Desulfobulbus</taxon>
    </lineage>
</organism>
<dbReference type="GO" id="GO:0004418">
    <property type="term" value="F:hydroxymethylbilane synthase activity"/>
    <property type="evidence" value="ECO:0007669"/>
    <property type="project" value="UniProtKB-UniRule"/>
</dbReference>
<evidence type="ECO:0000256" key="8">
    <source>
        <dbReference type="HAMAP-Rule" id="MF_00260"/>
    </source>
</evidence>
<dbReference type="NCBIfam" id="TIGR00212">
    <property type="entry name" value="hemC"/>
    <property type="match status" value="1"/>
</dbReference>